<protein>
    <submittedName>
        <fullName evidence="2">2,3-diketo-L-gulonate-binding periplasmic protein YiaO</fullName>
    </submittedName>
</protein>
<dbReference type="SUPFAM" id="SSF53850">
    <property type="entry name" value="Periplasmic binding protein-like II"/>
    <property type="match status" value="1"/>
</dbReference>
<dbReference type="Pfam" id="PF03480">
    <property type="entry name" value="DctP"/>
    <property type="match status" value="1"/>
</dbReference>
<evidence type="ECO:0000313" key="2">
    <source>
        <dbReference type="EMBL" id="QDU71449.1"/>
    </source>
</evidence>
<dbReference type="AlphaFoldDB" id="A0A518BWU4"/>
<dbReference type="InterPro" id="IPR038404">
    <property type="entry name" value="TRAP_DctP_sf"/>
</dbReference>
<organism evidence="2 3">
    <name type="scientific">Mucisphaera calidilacus</name>
    <dbReference type="NCBI Taxonomy" id="2527982"/>
    <lineage>
        <taxon>Bacteria</taxon>
        <taxon>Pseudomonadati</taxon>
        <taxon>Planctomycetota</taxon>
        <taxon>Phycisphaerae</taxon>
        <taxon>Phycisphaerales</taxon>
        <taxon>Phycisphaeraceae</taxon>
        <taxon>Mucisphaera</taxon>
    </lineage>
</organism>
<dbReference type="Gene3D" id="3.40.190.170">
    <property type="entry name" value="Bacterial extracellular solute-binding protein, family 7"/>
    <property type="match status" value="1"/>
</dbReference>
<proteinExistence type="predicted"/>
<dbReference type="KEGG" id="mcad:Pan265_12990"/>
<dbReference type="PANTHER" id="PTHR33376:SF2">
    <property type="entry name" value="DICARBOXYLATE-BINDING PERIPLASMIC PROTEIN"/>
    <property type="match status" value="1"/>
</dbReference>
<dbReference type="GO" id="GO:0030246">
    <property type="term" value="F:carbohydrate binding"/>
    <property type="evidence" value="ECO:0007669"/>
    <property type="project" value="TreeGrafter"/>
</dbReference>
<sequence>MTRCHPFGLIILAVTLFSMTLAGLAGCGQEPNRKPVVKIGEVLPPDHPTSDAMAYFRQRLETHTGQGVEVRRYPSGQLGNAGELIQACRTGDIEIAVVSAAPLAQYVTDMNVVALPFIFRDSQHQARVLDGEVGQTLRRSSEQAGVVALAFMDAGTRNIMTKRGPIVRPEDLKGLKIRVMDSNVLRQTIARLGATALPMSQSEVYSALQSGVIDGWENNPPTCLKFSMHETGCVYFAWTQHVAIPDVMIVSKTWYEGLSPQRREALDRAAQETSSHQRTLWAEYEVQAVEQLKQLGMRFNEVDAQAFRDRLDGAYDEYIEKYGEGFASLIEQIQNTGSPQVDP</sequence>
<dbReference type="RefSeq" id="WP_145445597.1">
    <property type="nucleotide sequence ID" value="NZ_CP036280.1"/>
</dbReference>
<evidence type="ECO:0000256" key="1">
    <source>
        <dbReference type="ARBA" id="ARBA00022729"/>
    </source>
</evidence>
<dbReference type="EMBL" id="CP036280">
    <property type="protein sequence ID" value="QDU71449.1"/>
    <property type="molecule type" value="Genomic_DNA"/>
</dbReference>
<dbReference type="PROSITE" id="PS51257">
    <property type="entry name" value="PROKAR_LIPOPROTEIN"/>
    <property type="match status" value="1"/>
</dbReference>
<dbReference type="GO" id="GO:0030288">
    <property type="term" value="C:outer membrane-bounded periplasmic space"/>
    <property type="evidence" value="ECO:0007669"/>
    <property type="project" value="InterPro"/>
</dbReference>
<keyword evidence="3" id="KW-1185">Reference proteome</keyword>
<dbReference type="NCBIfam" id="NF037995">
    <property type="entry name" value="TRAP_S1"/>
    <property type="match status" value="1"/>
</dbReference>
<dbReference type="InterPro" id="IPR004682">
    <property type="entry name" value="TRAP_DctP"/>
</dbReference>
<accession>A0A518BWU4</accession>
<dbReference type="CDD" id="cd13671">
    <property type="entry name" value="PBP2_TRAP_SBP_like_3"/>
    <property type="match status" value="1"/>
</dbReference>
<reference evidence="2 3" key="1">
    <citation type="submission" date="2019-02" db="EMBL/GenBank/DDBJ databases">
        <title>Deep-cultivation of Planctomycetes and their phenomic and genomic characterization uncovers novel biology.</title>
        <authorList>
            <person name="Wiegand S."/>
            <person name="Jogler M."/>
            <person name="Boedeker C."/>
            <person name="Pinto D."/>
            <person name="Vollmers J."/>
            <person name="Rivas-Marin E."/>
            <person name="Kohn T."/>
            <person name="Peeters S.H."/>
            <person name="Heuer A."/>
            <person name="Rast P."/>
            <person name="Oberbeckmann S."/>
            <person name="Bunk B."/>
            <person name="Jeske O."/>
            <person name="Meyerdierks A."/>
            <person name="Storesund J.E."/>
            <person name="Kallscheuer N."/>
            <person name="Luecker S."/>
            <person name="Lage O.M."/>
            <person name="Pohl T."/>
            <person name="Merkel B.J."/>
            <person name="Hornburger P."/>
            <person name="Mueller R.-W."/>
            <person name="Bruemmer F."/>
            <person name="Labrenz M."/>
            <person name="Spormann A.M."/>
            <person name="Op den Camp H."/>
            <person name="Overmann J."/>
            <person name="Amann R."/>
            <person name="Jetten M.S.M."/>
            <person name="Mascher T."/>
            <person name="Medema M.H."/>
            <person name="Devos D.P."/>
            <person name="Kaster A.-K."/>
            <person name="Ovreas L."/>
            <person name="Rohde M."/>
            <person name="Galperin M.Y."/>
            <person name="Jogler C."/>
        </authorList>
    </citation>
    <scope>NUCLEOTIDE SEQUENCE [LARGE SCALE GENOMIC DNA]</scope>
    <source>
        <strain evidence="2 3">Pan265</strain>
    </source>
</reference>
<dbReference type="PIRSF" id="PIRSF006470">
    <property type="entry name" value="DctB"/>
    <property type="match status" value="1"/>
</dbReference>
<dbReference type="Proteomes" id="UP000320386">
    <property type="component" value="Chromosome"/>
</dbReference>
<gene>
    <name evidence="2" type="primary">yiaO</name>
    <name evidence="2" type="ORF">Pan265_12990</name>
</gene>
<dbReference type="OrthoDB" id="9776801at2"/>
<evidence type="ECO:0000313" key="3">
    <source>
        <dbReference type="Proteomes" id="UP000320386"/>
    </source>
</evidence>
<dbReference type="InterPro" id="IPR018389">
    <property type="entry name" value="DctP_fam"/>
</dbReference>
<keyword evidence="1" id="KW-0732">Signal</keyword>
<name>A0A518BWU4_9BACT</name>
<dbReference type="GO" id="GO:0055085">
    <property type="term" value="P:transmembrane transport"/>
    <property type="evidence" value="ECO:0007669"/>
    <property type="project" value="InterPro"/>
</dbReference>
<dbReference type="PANTHER" id="PTHR33376">
    <property type="match status" value="1"/>
</dbReference>
<dbReference type="NCBIfam" id="TIGR00787">
    <property type="entry name" value="dctP"/>
    <property type="match status" value="1"/>
</dbReference>